<protein>
    <recommendedName>
        <fullName evidence="1">DUF6997 domain-containing protein</fullName>
    </recommendedName>
</protein>
<reference evidence="2" key="1">
    <citation type="submission" date="2021-10" db="EMBL/GenBank/DDBJ databases">
        <authorList>
            <person name="Criscuolo A."/>
        </authorList>
    </citation>
    <scope>NUCLEOTIDE SEQUENCE</scope>
    <source>
        <strain evidence="2">CIP111885</strain>
    </source>
</reference>
<accession>A0A9C7LD42</accession>
<name>A0A9C7LD42_9BACI</name>
<dbReference type="RefSeq" id="WP_230498996.1">
    <property type="nucleotide sequence ID" value="NZ_CAKJTG010000044.1"/>
</dbReference>
<dbReference type="EMBL" id="CAKJTG010000044">
    <property type="protein sequence ID" value="CAG9610635.1"/>
    <property type="molecule type" value="Genomic_DNA"/>
</dbReference>
<evidence type="ECO:0000259" key="1">
    <source>
        <dbReference type="Pfam" id="PF22518"/>
    </source>
</evidence>
<organism evidence="2 3">
    <name type="scientific">Pseudoneobacillus rhizosphaerae</name>
    <dbReference type="NCBI Taxonomy" id="2880968"/>
    <lineage>
        <taxon>Bacteria</taxon>
        <taxon>Bacillati</taxon>
        <taxon>Bacillota</taxon>
        <taxon>Bacilli</taxon>
        <taxon>Bacillales</taxon>
        <taxon>Bacillaceae</taxon>
        <taxon>Pseudoneobacillus</taxon>
    </lineage>
</organism>
<keyword evidence="3" id="KW-1185">Reference proteome</keyword>
<dbReference type="Proteomes" id="UP000789845">
    <property type="component" value="Unassembled WGS sequence"/>
</dbReference>
<feature type="domain" description="DUF6997" evidence="1">
    <location>
        <begin position="59"/>
        <end position="207"/>
    </location>
</feature>
<dbReference type="Pfam" id="PF22518">
    <property type="entry name" value="DUF6997"/>
    <property type="match status" value="1"/>
</dbReference>
<gene>
    <name evidence="2" type="ORF">NEOCIP111885_04410</name>
</gene>
<dbReference type="InterPro" id="IPR054266">
    <property type="entry name" value="DUF6997"/>
</dbReference>
<evidence type="ECO:0000313" key="3">
    <source>
        <dbReference type="Proteomes" id="UP000789845"/>
    </source>
</evidence>
<proteinExistence type="predicted"/>
<sequence>MVLRLGVSSSSKNTQFALIRPNTSILDDYFLRDEIIFEDKQGSKFSPIVSYKQLYGFKILPKLSETSLVNLGLASGIITSALSLDKNEIPLAPATGKSTFTFNLKLHSEHDEEYAHINGQVEVDAIFVEKRNVKEKVFVIEAKSNDNFRSLAKHKLVYPILSIADKVPKDMEIIPVYLKVFIRNYGLHYHIVECTFPDPRIQTVNELYPVKHTHLKLPLF</sequence>
<evidence type="ECO:0000313" key="2">
    <source>
        <dbReference type="EMBL" id="CAG9610635.1"/>
    </source>
</evidence>
<comment type="caution">
    <text evidence="2">The sequence shown here is derived from an EMBL/GenBank/DDBJ whole genome shotgun (WGS) entry which is preliminary data.</text>
</comment>
<dbReference type="AlphaFoldDB" id="A0A9C7LD42"/>